<dbReference type="InterPro" id="IPR011044">
    <property type="entry name" value="Quino_amine_DH_bsu"/>
</dbReference>
<evidence type="ECO:0000256" key="3">
    <source>
        <dbReference type="ARBA" id="ARBA00022837"/>
    </source>
</evidence>
<reference evidence="7 8" key="1">
    <citation type="submission" date="2018-04" db="EMBL/GenBank/DDBJ databases">
        <title>The genome of golden apple snail Pomacea canaliculata provides insight into stress tolerance and invasive adaptation.</title>
        <authorList>
            <person name="Liu C."/>
            <person name="Liu B."/>
            <person name="Ren Y."/>
            <person name="Zhang Y."/>
            <person name="Wang H."/>
            <person name="Li S."/>
            <person name="Jiang F."/>
            <person name="Yin L."/>
            <person name="Zhang G."/>
            <person name="Qian W."/>
            <person name="Fan W."/>
        </authorList>
    </citation>
    <scope>NUCLEOTIDE SEQUENCE [LARGE SCALE GENOMIC DNA]</scope>
    <source>
        <strain evidence="7">SZHN2017</strain>
        <tissue evidence="7">Muscle</tissue>
    </source>
</reference>
<feature type="repeat" description="WD" evidence="4">
    <location>
        <begin position="650"/>
        <end position="684"/>
    </location>
</feature>
<dbReference type="InterPro" id="IPR015943">
    <property type="entry name" value="WD40/YVTN_repeat-like_dom_sf"/>
</dbReference>
<dbReference type="AlphaFoldDB" id="A0A2T7Q125"/>
<protein>
    <recommendedName>
        <fullName evidence="6">EF-hand domain-containing protein</fullName>
    </recommendedName>
</protein>
<evidence type="ECO:0000256" key="1">
    <source>
        <dbReference type="ARBA" id="ARBA00022574"/>
    </source>
</evidence>
<evidence type="ECO:0000256" key="2">
    <source>
        <dbReference type="ARBA" id="ARBA00022737"/>
    </source>
</evidence>
<dbReference type="PROSITE" id="PS00018">
    <property type="entry name" value="EF_HAND_1"/>
    <property type="match status" value="1"/>
</dbReference>
<evidence type="ECO:0000259" key="6">
    <source>
        <dbReference type="PROSITE" id="PS50222"/>
    </source>
</evidence>
<keyword evidence="1 4" id="KW-0853">WD repeat</keyword>
<dbReference type="SUPFAM" id="SSF50969">
    <property type="entry name" value="YVTN repeat-like/Quinoprotein amine dehydrogenase"/>
    <property type="match status" value="1"/>
</dbReference>
<feature type="domain" description="EF-hand" evidence="6">
    <location>
        <begin position="220"/>
        <end position="255"/>
    </location>
</feature>
<feature type="compositionally biased region" description="Basic and acidic residues" evidence="5">
    <location>
        <begin position="1008"/>
        <end position="1025"/>
    </location>
</feature>
<keyword evidence="3" id="KW-0106">Calcium</keyword>
<dbReference type="PANTHER" id="PTHR44324">
    <property type="entry name" value="WD40 REPEAT DOMAIN 95"/>
    <property type="match status" value="1"/>
</dbReference>
<keyword evidence="8" id="KW-1185">Reference proteome</keyword>
<dbReference type="InterPro" id="IPR018247">
    <property type="entry name" value="EF_Hand_1_Ca_BS"/>
</dbReference>
<dbReference type="SUPFAM" id="SSF47473">
    <property type="entry name" value="EF-hand"/>
    <property type="match status" value="1"/>
</dbReference>
<dbReference type="InterPro" id="IPR001680">
    <property type="entry name" value="WD40_rpt"/>
</dbReference>
<dbReference type="Gene3D" id="1.10.238.10">
    <property type="entry name" value="EF-hand"/>
    <property type="match status" value="1"/>
</dbReference>
<dbReference type="InterPro" id="IPR036322">
    <property type="entry name" value="WD40_repeat_dom_sf"/>
</dbReference>
<feature type="region of interest" description="Disordered" evidence="5">
    <location>
        <begin position="1186"/>
        <end position="1253"/>
    </location>
</feature>
<dbReference type="OrthoDB" id="75172at2759"/>
<feature type="region of interest" description="Disordered" evidence="5">
    <location>
        <begin position="1"/>
        <end position="57"/>
    </location>
</feature>
<feature type="repeat" description="WD" evidence="4">
    <location>
        <begin position="466"/>
        <end position="491"/>
    </location>
</feature>
<evidence type="ECO:0000313" key="8">
    <source>
        <dbReference type="Proteomes" id="UP000245119"/>
    </source>
</evidence>
<dbReference type="PANTHER" id="PTHR44324:SF3">
    <property type="entry name" value="WD REPEAT-CONTAINING PROTEIN 49-LIKE"/>
    <property type="match status" value="1"/>
</dbReference>
<keyword evidence="2" id="KW-0677">Repeat</keyword>
<feature type="region of interest" description="Disordered" evidence="5">
    <location>
        <begin position="793"/>
        <end position="824"/>
    </location>
</feature>
<dbReference type="Proteomes" id="UP000245119">
    <property type="component" value="Linkage Group LG1"/>
</dbReference>
<evidence type="ECO:0000313" key="7">
    <source>
        <dbReference type="EMBL" id="PVD39372.1"/>
    </source>
</evidence>
<dbReference type="Pfam" id="PF00400">
    <property type="entry name" value="WD40"/>
    <property type="match status" value="4"/>
</dbReference>
<proteinExistence type="predicted"/>
<comment type="caution">
    <text evidence="7">The sequence shown here is derived from an EMBL/GenBank/DDBJ whole genome shotgun (WGS) entry which is preliminary data.</text>
</comment>
<organism evidence="7 8">
    <name type="scientific">Pomacea canaliculata</name>
    <name type="common">Golden apple snail</name>
    <dbReference type="NCBI Taxonomy" id="400727"/>
    <lineage>
        <taxon>Eukaryota</taxon>
        <taxon>Metazoa</taxon>
        <taxon>Spiralia</taxon>
        <taxon>Lophotrochozoa</taxon>
        <taxon>Mollusca</taxon>
        <taxon>Gastropoda</taxon>
        <taxon>Caenogastropoda</taxon>
        <taxon>Architaenioglossa</taxon>
        <taxon>Ampullarioidea</taxon>
        <taxon>Ampullariidae</taxon>
        <taxon>Pomacea</taxon>
    </lineage>
</organism>
<feature type="compositionally biased region" description="Low complexity" evidence="5">
    <location>
        <begin position="15"/>
        <end position="27"/>
    </location>
</feature>
<dbReference type="GO" id="GO:0005509">
    <property type="term" value="F:calcium ion binding"/>
    <property type="evidence" value="ECO:0007669"/>
    <property type="project" value="InterPro"/>
</dbReference>
<dbReference type="InterPro" id="IPR051242">
    <property type="entry name" value="WD-EF-hand_domain"/>
</dbReference>
<dbReference type="InterPro" id="IPR019775">
    <property type="entry name" value="WD40_repeat_CS"/>
</dbReference>
<sequence>MDYLTPDFVPGANPRSSGAQSRRQSQSVPRLQVGGQDRRPSVLQQRPGVRDDRRSSSIALRVPGQWNLSDSPAQRQLSASGLLPSATEQEKASVIVGFGRLHKNSEVTTAWRSALKALVPTMLLQKIAEAKDGVPKRRKSFSTTENIENFGKDPNVRLEEHMKLAHLQQLMKEFSQHRPEDIVVQQGSGYFPPKLMKRTPGCMNLVEFQTTIAKVLGTSEYSEYLEKLFVKLDTSCDGYVDWNEFCTYMLLLYREQDYLRAKQEMPFMVEPVIRHIVHNRQEATTKIVALDAPVRYVTISKEGAMTVWLPSLACEKTYTVAGEEEEAGSAKRRFKMWVTDAVYMRNCQKVAIGSTSRDIRFYDVSTNQYFEEFHLFAMSDVPYCFDYWYNKKVPNSESLLIFGVDTGAIHLMYFLKPITQLFETPFQKDGGVQKIFMQVRRSAPLSFSLNQLKDMTFGLCGVWQGVECFDYSKRLNILVTGSADHQVRVWNPYVTHKPVAVLSGHATGVIGVMVHEGFRHVFSYSKDVVIKVWDIKEHTCLQTVILKFPSSLHGRVPDHGQFPIHLQPSPHDALLVTCNDYIGLLKLGRVEQQPLNTMPTTHDTQLCCAIYNTFFKQVVTGCDSSSIAVWDVESGNKSIVFSNAHGDEEITCMVFDDSCRRLISGARNGTIKVWNFQNGHNLHKLEPVGEAEVTGMLALTEKKIILAVGWSRQIVMYDDSDADNMYVTANTDWKGGQLHKDDILTVDYCPPNYIATASFDSEILVWDLETEKVHVRLRKGQPTNLKRQLEELQKQSQANCQPSSSQGSRPNSRHRTSHKVPNGHPVPVDKLLFLKGRASVKHTEKAMLLSSEAGVIRWWNIFSQKPEMGYFYAPDLADESVLAMCSKPNNSILITGDTQGIIKVWDIMDYCVRPQERRVKTAPPLECLWKAHDAAVVSVQYIQHTAGDFVLSASTDKTARLWTPEGHFIGTFGQSNPWNLKHPSTWAHPQTPWTTEEENSVIKNDIVNETKTEGDSSPDDEHSENAESEMNEEITESPEETSKTVSYLATPNTKFLTFIHSNTVTFVSVVTIYSNVPHGLRLKYRSQTFAFGVDRSGTSKTSLGLKVEQELMRQQRDRQGRRQVFGEIEVKQTARFGKICSPYQALTTPLFEDITLPRNLPLSSRMISKGYSSNNLTADAIRSMDFSYGSPDTPPSTQQGSSQHLKKTLVTAKVSEERGHQKFPPIKSGRNSQNNQQTIPNHLGPLKKFHTVA</sequence>
<dbReference type="InterPro" id="IPR002048">
    <property type="entry name" value="EF_hand_dom"/>
</dbReference>
<feature type="repeat" description="WD" evidence="4">
    <location>
        <begin position="502"/>
        <end position="543"/>
    </location>
</feature>
<dbReference type="PROSITE" id="PS00678">
    <property type="entry name" value="WD_REPEATS_1"/>
    <property type="match status" value="2"/>
</dbReference>
<name>A0A2T7Q125_POMCA</name>
<feature type="compositionally biased region" description="Polar residues" evidence="5">
    <location>
        <begin position="1229"/>
        <end position="1240"/>
    </location>
</feature>
<feature type="repeat" description="WD" evidence="4">
    <location>
        <begin position="736"/>
        <end position="776"/>
    </location>
</feature>
<dbReference type="EMBL" id="PZQS01000001">
    <property type="protein sequence ID" value="PVD39372.1"/>
    <property type="molecule type" value="Genomic_DNA"/>
</dbReference>
<dbReference type="InterPro" id="IPR011992">
    <property type="entry name" value="EF-hand-dom_pair"/>
</dbReference>
<dbReference type="PROSITE" id="PS50222">
    <property type="entry name" value="EF_HAND_2"/>
    <property type="match status" value="1"/>
</dbReference>
<feature type="compositionally biased region" description="Acidic residues" evidence="5">
    <location>
        <begin position="1026"/>
        <end position="1039"/>
    </location>
</feature>
<feature type="repeat" description="WD" evidence="4">
    <location>
        <begin position="929"/>
        <end position="962"/>
    </location>
</feature>
<feature type="region of interest" description="Disordered" evidence="5">
    <location>
        <begin position="1008"/>
        <end position="1044"/>
    </location>
</feature>
<gene>
    <name evidence="7" type="ORF">C0Q70_02002</name>
</gene>
<dbReference type="Gene3D" id="2.130.10.10">
    <property type="entry name" value="YVTN repeat-like/Quinoprotein amine dehydrogenase"/>
    <property type="match status" value="3"/>
</dbReference>
<dbReference type="SMART" id="SM00320">
    <property type="entry name" value="WD40"/>
    <property type="match status" value="9"/>
</dbReference>
<evidence type="ECO:0000256" key="5">
    <source>
        <dbReference type="SAM" id="MobiDB-lite"/>
    </source>
</evidence>
<dbReference type="SUPFAM" id="SSF50978">
    <property type="entry name" value="WD40 repeat-like"/>
    <property type="match status" value="2"/>
</dbReference>
<accession>A0A2T7Q125</accession>
<feature type="compositionally biased region" description="Polar residues" evidence="5">
    <location>
        <begin position="794"/>
        <end position="810"/>
    </location>
</feature>
<evidence type="ECO:0000256" key="4">
    <source>
        <dbReference type="PROSITE-ProRule" id="PRU00221"/>
    </source>
</evidence>
<dbReference type="PROSITE" id="PS50082">
    <property type="entry name" value="WD_REPEATS_2"/>
    <property type="match status" value="5"/>
</dbReference>